<evidence type="ECO:0000256" key="1">
    <source>
        <dbReference type="ARBA" id="ARBA00023015"/>
    </source>
</evidence>
<dbReference type="InterPro" id="IPR046347">
    <property type="entry name" value="bZIP_sf"/>
</dbReference>
<feature type="compositionally biased region" description="Low complexity" evidence="5">
    <location>
        <begin position="133"/>
        <end position="167"/>
    </location>
</feature>
<evidence type="ECO:0000256" key="2">
    <source>
        <dbReference type="ARBA" id="ARBA00023125"/>
    </source>
</evidence>
<sequence>MNQDHNKHQPLSLSPRNLGMDDLRDFCGPLGAFKTGLTPPAVSAVWDLDSRIWEVEGIPQKANLFSRDATKVQINNNAETLESYCVVSVEPMSAKQDQHQGHMNPEMMHPLMYEYLNRSQQQAQHNAPSHGVSMMHHPSQQQQQMSSSMSNAHHSSNMSNGGSSPGSDNLDKQDELDARRRLKNRERVRKCRKRKQDRLNFLEDRNNELEKENGELKTKIMRRGDGSPINKAMTEEALLELRAKQTNTLQLVQAIINEGMMSFEASAKSVWTPNATIVDGVTGEKLTNIDVIVENKRISASVFSNYKIKNFSADWQAHDKAMIKWDIEASLRPNAPSSIALSSPFHQLAPHFNNEMFPFHMVSHVTFSSDKIAEEVRFVDVAKLLSAVVSKQRDPSKVAEIVQAVASSAL</sequence>
<dbReference type="InterPro" id="IPR050946">
    <property type="entry name" value="AP-1_TF_bZIP"/>
</dbReference>
<dbReference type="AlphaFoldDB" id="A0A397B705"/>
<evidence type="ECO:0000259" key="6">
    <source>
        <dbReference type="PROSITE" id="PS50217"/>
    </source>
</evidence>
<reference evidence="7 8" key="1">
    <citation type="submission" date="2018-08" db="EMBL/GenBank/DDBJ databases">
        <title>Aphanomyces genome sequencing and annotation.</title>
        <authorList>
            <person name="Minardi D."/>
            <person name="Oidtmann B."/>
            <person name="Van Der Giezen M."/>
            <person name="Studholme D.J."/>
        </authorList>
    </citation>
    <scope>NUCLEOTIDE SEQUENCE [LARGE SCALE GENOMIC DNA]</scope>
    <source>
        <strain evidence="7 8">Kv</strain>
    </source>
</reference>
<dbReference type="Gene3D" id="1.20.5.170">
    <property type="match status" value="1"/>
</dbReference>
<protein>
    <recommendedName>
        <fullName evidence="6">BZIP domain-containing protein</fullName>
    </recommendedName>
</protein>
<dbReference type="Pfam" id="PF00170">
    <property type="entry name" value="bZIP_1"/>
    <property type="match status" value="1"/>
</dbReference>
<dbReference type="VEuPathDB" id="FungiDB:H257_11409"/>
<evidence type="ECO:0000313" key="8">
    <source>
        <dbReference type="Proteomes" id="UP000265427"/>
    </source>
</evidence>
<accession>A0A397B705</accession>
<dbReference type="GO" id="GO:0000981">
    <property type="term" value="F:DNA-binding transcription factor activity, RNA polymerase II-specific"/>
    <property type="evidence" value="ECO:0007669"/>
    <property type="project" value="TreeGrafter"/>
</dbReference>
<feature type="region of interest" description="Disordered" evidence="5">
    <location>
        <begin position="119"/>
        <end position="172"/>
    </location>
</feature>
<feature type="domain" description="BZIP" evidence="6">
    <location>
        <begin position="174"/>
        <end position="220"/>
    </location>
</feature>
<dbReference type="SMART" id="SM00338">
    <property type="entry name" value="BRLZ"/>
    <property type="match status" value="1"/>
</dbReference>
<proteinExistence type="predicted"/>
<feature type="coiled-coil region" evidence="4">
    <location>
        <begin position="192"/>
        <end position="219"/>
    </location>
</feature>
<dbReference type="PANTHER" id="PTHR11462:SF35">
    <property type="entry name" value="TRANSCRIPTION FACTOR JRA"/>
    <property type="match status" value="1"/>
</dbReference>
<gene>
    <name evidence="7" type="ORF">DYB36_010882</name>
</gene>
<keyword evidence="2" id="KW-0238">DNA-binding</keyword>
<dbReference type="PROSITE" id="PS50217">
    <property type="entry name" value="BZIP"/>
    <property type="match status" value="1"/>
</dbReference>
<dbReference type="InterPro" id="IPR004827">
    <property type="entry name" value="bZIP"/>
</dbReference>
<dbReference type="GO" id="GO:0005667">
    <property type="term" value="C:transcription regulator complex"/>
    <property type="evidence" value="ECO:0007669"/>
    <property type="project" value="TreeGrafter"/>
</dbReference>
<keyword evidence="3" id="KW-0804">Transcription</keyword>
<dbReference type="PANTHER" id="PTHR11462">
    <property type="entry name" value="JUN TRANSCRIPTION FACTOR-RELATED"/>
    <property type="match status" value="1"/>
</dbReference>
<dbReference type="GO" id="GO:0000978">
    <property type="term" value="F:RNA polymerase II cis-regulatory region sequence-specific DNA binding"/>
    <property type="evidence" value="ECO:0007669"/>
    <property type="project" value="TreeGrafter"/>
</dbReference>
<comment type="caution">
    <text evidence="7">The sequence shown here is derived from an EMBL/GenBank/DDBJ whole genome shotgun (WGS) entry which is preliminary data.</text>
</comment>
<organism evidence="7 8">
    <name type="scientific">Aphanomyces astaci</name>
    <name type="common">Crayfish plague agent</name>
    <dbReference type="NCBI Taxonomy" id="112090"/>
    <lineage>
        <taxon>Eukaryota</taxon>
        <taxon>Sar</taxon>
        <taxon>Stramenopiles</taxon>
        <taxon>Oomycota</taxon>
        <taxon>Saprolegniomycetes</taxon>
        <taxon>Saprolegniales</taxon>
        <taxon>Verrucalvaceae</taxon>
        <taxon>Aphanomyces</taxon>
    </lineage>
</organism>
<dbReference type="SUPFAM" id="SSF57959">
    <property type="entry name" value="Leucine zipper domain"/>
    <property type="match status" value="1"/>
</dbReference>
<evidence type="ECO:0000256" key="5">
    <source>
        <dbReference type="SAM" id="MobiDB-lite"/>
    </source>
</evidence>
<dbReference type="CDD" id="cd14691">
    <property type="entry name" value="bZIP_XBP1"/>
    <property type="match status" value="1"/>
</dbReference>
<dbReference type="EMBL" id="QUSZ01004497">
    <property type="protein sequence ID" value="RHY13998.1"/>
    <property type="molecule type" value="Genomic_DNA"/>
</dbReference>
<evidence type="ECO:0000256" key="4">
    <source>
        <dbReference type="SAM" id="Coils"/>
    </source>
</evidence>
<dbReference type="Proteomes" id="UP000265427">
    <property type="component" value="Unassembled WGS sequence"/>
</dbReference>
<evidence type="ECO:0000256" key="3">
    <source>
        <dbReference type="ARBA" id="ARBA00023163"/>
    </source>
</evidence>
<keyword evidence="4" id="KW-0175">Coiled coil</keyword>
<name>A0A397B705_APHAT</name>
<evidence type="ECO:0000313" key="7">
    <source>
        <dbReference type="EMBL" id="RHY13998.1"/>
    </source>
</evidence>
<keyword evidence="1" id="KW-0805">Transcription regulation</keyword>